<dbReference type="VEuPathDB" id="VectorBase:HLOH_040160"/>
<dbReference type="PROSITE" id="PS50216">
    <property type="entry name" value="DHHC"/>
    <property type="match status" value="1"/>
</dbReference>
<organism evidence="9 10">
    <name type="scientific">Haemaphysalis longicornis</name>
    <name type="common">Bush tick</name>
    <dbReference type="NCBI Taxonomy" id="44386"/>
    <lineage>
        <taxon>Eukaryota</taxon>
        <taxon>Metazoa</taxon>
        <taxon>Ecdysozoa</taxon>
        <taxon>Arthropoda</taxon>
        <taxon>Chelicerata</taxon>
        <taxon>Arachnida</taxon>
        <taxon>Acari</taxon>
        <taxon>Parasitiformes</taxon>
        <taxon>Ixodida</taxon>
        <taxon>Ixodoidea</taxon>
        <taxon>Ixodidae</taxon>
        <taxon>Haemaphysalinae</taxon>
        <taxon>Haemaphysalis</taxon>
    </lineage>
</organism>
<dbReference type="AlphaFoldDB" id="A0A9J6H745"/>
<feature type="transmembrane region" description="Helical" evidence="7">
    <location>
        <begin position="62"/>
        <end position="81"/>
    </location>
</feature>
<dbReference type="OrthoDB" id="9909019at2759"/>
<feature type="transmembrane region" description="Helical" evidence="7">
    <location>
        <begin position="181"/>
        <end position="205"/>
    </location>
</feature>
<feature type="transmembrane region" description="Helical" evidence="7">
    <location>
        <begin position="217"/>
        <end position="238"/>
    </location>
</feature>
<dbReference type="InterPro" id="IPR039859">
    <property type="entry name" value="PFA4/ZDH16/20/ERF2-like"/>
</dbReference>
<dbReference type="Pfam" id="PF01529">
    <property type="entry name" value="DHHC"/>
    <property type="match status" value="1"/>
</dbReference>
<evidence type="ECO:0000256" key="2">
    <source>
        <dbReference type="ARBA" id="ARBA00022679"/>
    </source>
</evidence>
<dbReference type="EMBL" id="JABSTR010000011">
    <property type="protein sequence ID" value="KAH9382540.1"/>
    <property type="molecule type" value="Genomic_DNA"/>
</dbReference>
<keyword evidence="3 7" id="KW-0812">Transmembrane</keyword>
<dbReference type="Proteomes" id="UP000821853">
    <property type="component" value="Chromosome 9"/>
</dbReference>
<dbReference type="OMA" id="KHDSFEL"/>
<keyword evidence="5 7" id="KW-0472">Membrane</keyword>
<evidence type="ECO:0000256" key="3">
    <source>
        <dbReference type="ARBA" id="ARBA00022692"/>
    </source>
</evidence>
<comment type="domain">
    <text evidence="7">The DHHC domain is required for palmitoyltransferase activity.</text>
</comment>
<keyword evidence="4 7" id="KW-1133">Transmembrane helix</keyword>
<comment type="similarity">
    <text evidence="7">Belongs to the DHHC palmitoyltransferase family.</text>
</comment>
<evidence type="ECO:0000313" key="10">
    <source>
        <dbReference type="Proteomes" id="UP000821853"/>
    </source>
</evidence>
<keyword evidence="2 7" id="KW-0808">Transferase</keyword>
<dbReference type="EC" id="2.3.1.225" evidence="7"/>
<name>A0A9J6H745_HAELO</name>
<reference evidence="9 10" key="1">
    <citation type="journal article" date="2020" name="Cell">
        <title>Large-Scale Comparative Analyses of Tick Genomes Elucidate Their Genetic Diversity and Vector Capacities.</title>
        <authorList>
            <consortium name="Tick Genome and Microbiome Consortium (TIGMIC)"/>
            <person name="Jia N."/>
            <person name="Wang J."/>
            <person name="Shi W."/>
            <person name="Du L."/>
            <person name="Sun Y."/>
            <person name="Zhan W."/>
            <person name="Jiang J.F."/>
            <person name="Wang Q."/>
            <person name="Zhang B."/>
            <person name="Ji P."/>
            <person name="Bell-Sakyi L."/>
            <person name="Cui X.M."/>
            <person name="Yuan T.T."/>
            <person name="Jiang B.G."/>
            <person name="Yang W.F."/>
            <person name="Lam T.T."/>
            <person name="Chang Q.C."/>
            <person name="Ding S.J."/>
            <person name="Wang X.J."/>
            <person name="Zhu J.G."/>
            <person name="Ruan X.D."/>
            <person name="Zhao L."/>
            <person name="Wei J.T."/>
            <person name="Ye R.Z."/>
            <person name="Que T.C."/>
            <person name="Du C.H."/>
            <person name="Zhou Y.H."/>
            <person name="Cheng J.X."/>
            <person name="Dai P.F."/>
            <person name="Guo W.B."/>
            <person name="Han X.H."/>
            <person name="Huang E.J."/>
            <person name="Li L.F."/>
            <person name="Wei W."/>
            <person name="Gao Y.C."/>
            <person name="Liu J.Z."/>
            <person name="Shao H.Z."/>
            <person name="Wang X."/>
            <person name="Wang C.C."/>
            <person name="Yang T.C."/>
            <person name="Huo Q.B."/>
            <person name="Li W."/>
            <person name="Chen H.Y."/>
            <person name="Chen S.E."/>
            <person name="Zhou L.G."/>
            <person name="Ni X.B."/>
            <person name="Tian J.H."/>
            <person name="Sheng Y."/>
            <person name="Liu T."/>
            <person name="Pan Y.S."/>
            <person name="Xia L.Y."/>
            <person name="Li J."/>
            <person name="Zhao F."/>
            <person name="Cao W.C."/>
        </authorList>
    </citation>
    <scope>NUCLEOTIDE SEQUENCE [LARGE SCALE GENOMIC DNA]</scope>
    <source>
        <strain evidence="9">HaeL-2018</strain>
    </source>
</reference>
<comment type="caution">
    <text evidence="9">The sequence shown here is derived from an EMBL/GenBank/DDBJ whole genome shotgun (WGS) entry which is preliminary data.</text>
</comment>
<dbReference type="PANTHER" id="PTHR12246">
    <property type="entry name" value="PALMITOYLTRANSFERASE ZDHHC16"/>
    <property type="match status" value="1"/>
</dbReference>
<feature type="domain" description="Palmitoyltransferase DHHC" evidence="8">
    <location>
        <begin position="137"/>
        <end position="253"/>
    </location>
</feature>
<comment type="subcellular location">
    <subcellularLocation>
        <location evidence="1">Membrane</location>
        <topology evidence="1">Multi-pass membrane protein</topology>
    </subcellularLocation>
</comment>
<sequence>MYPEERLAAGKEGSCKEGASYWLPRIGSWLTILLAAVIFAWAYYAYVIVYCGLIWQDNAPRAATYGIVFHVLLCLCLWSYAATTLTWEAPIPAFYNLTVEEQQQLALCGTGYARKALLDQLGIMRGVLTLDLDGSVRYCEPCRRIKPDRCHHCSVCCRCIPKMDHHCPWFSNCISFTTHKFFLLTLFYIVVLSTFCVTTTAGYLVKTAQTKNITGASLHITIMVLGGASLSFTLGTFLCSHVGMVLRNETTLEGKRAPVFRNPHDSFDIGRYQNFVQVFGHEMILWLIPVFTSLGNGVQFPTRLCPGPCAAQFRPRSAVPARSRSGSTSALVLAELP</sequence>
<protein>
    <recommendedName>
        <fullName evidence="7">Palmitoyltransferase</fullName>
        <ecNumber evidence="7">2.3.1.225</ecNumber>
    </recommendedName>
</protein>
<evidence type="ECO:0000313" key="9">
    <source>
        <dbReference type="EMBL" id="KAH9382540.1"/>
    </source>
</evidence>
<dbReference type="InterPro" id="IPR001594">
    <property type="entry name" value="Palmitoyltrfase_DHHC"/>
</dbReference>
<dbReference type="GO" id="GO:0016020">
    <property type="term" value="C:membrane"/>
    <property type="evidence" value="ECO:0007669"/>
    <property type="project" value="UniProtKB-SubCell"/>
</dbReference>
<proteinExistence type="inferred from homology"/>
<evidence type="ECO:0000256" key="4">
    <source>
        <dbReference type="ARBA" id="ARBA00022989"/>
    </source>
</evidence>
<evidence type="ECO:0000256" key="5">
    <source>
        <dbReference type="ARBA" id="ARBA00023136"/>
    </source>
</evidence>
<evidence type="ECO:0000256" key="6">
    <source>
        <dbReference type="ARBA" id="ARBA00023315"/>
    </source>
</evidence>
<evidence type="ECO:0000256" key="7">
    <source>
        <dbReference type="RuleBase" id="RU079119"/>
    </source>
</evidence>
<evidence type="ECO:0000256" key="1">
    <source>
        <dbReference type="ARBA" id="ARBA00004141"/>
    </source>
</evidence>
<evidence type="ECO:0000259" key="8">
    <source>
        <dbReference type="Pfam" id="PF01529"/>
    </source>
</evidence>
<gene>
    <name evidence="9" type="ORF">HPB48_020352</name>
</gene>
<accession>A0A9J6H745</accession>
<keyword evidence="6 7" id="KW-0012">Acyltransferase</keyword>
<dbReference type="GO" id="GO:0019706">
    <property type="term" value="F:protein-cysteine S-palmitoyltransferase activity"/>
    <property type="evidence" value="ECO:0007669"/>
    <property type="project" value="UniProtKB-EC"/>
</dbReference>
<keyword evidence="10" id="KW-1185">Reference proteome</keyword>
<feature type="transmembrane region" description="Helical" evidence="7">
    <location>
        <begin position="29"/>
        <end position="55"/>
    </location>
</feature>
<comment type="catalytic activity">
    <reaction evidence="7">
        <text>L-cysteinyl-[protein] + hexadecanoyl-CoA = S-hexadecanoyl-L-cysteinyl-[protein] + CoA</text>
        <dbReference type="Rhea" id="RHEA:36683"/>
        <dbReference type="Rhea" id="RHEA-COMP:10131"/>
        <dbReference type="Rhea" id="RHEA-COMP:11032"/>
        <dbReference type="ChEBI" id="CHEBI:29950"/>
        <dbReference type="ChEBI" id="CHEBI:57287"/>
        <dbReference type="ChEBI" id="CHEBI:57379"/>
        <dbReference type="ChEBI" id="CHEBI:74151"/>
        <dbReference type="EC" id="2.3.1.225"/>
    </reaction>
</comment>